<dbReference type="GO" id="GO:0004497">
    <property type="term" value="F:monooxygenase activity"/>
    <property type="evidence" value="ECO:0007669"/>
    <property type="project" value="UniProtKB-KW"/>
</dbReference>
<gene>
    <name evidence="12" type="ORF">CPB83DRAFT_851258</name>
</gene>
<keyword evidence="11" id="KW-0812">Transmembrane</keyword>
<evidence type="ECO:0000256" key="2">
    <source>
        <dbReference type="ARBA" id="ARBA00005179"/>
    </source>
</evidence>
<keyword evidence="11" id="KW-1133">Transmembrane helix</keyword>
<evidence type="ECO:0000256" key="11">
    <source>
        <dbReference type="SAM" id="Phobius"/>
    </source>
</evidence>
<evidence type="ECO:0000313" key="13">
    <source>
        <dbReference type="Proteomes" id="UP000807306"/>
    </source>
</evidence>
<dbReference type="GO" id="GO:0016705">
    <property type="term" value="F:oxidoreductase activity, acting on paired donors, with incorporation or reduction of molecular oxygen"/>
    <property type="evidence" value="ECO:0007669"/>
    <property type="project" value="InterPro"/>
</dbReference>
<evidence type="ECO:0000256" key="4">
    <source>
        <dbReference type="ARBA" id="ARBA00022617"/>
    </source>
</evidence>
<dbReference type="SUPFAM" id="SSF48264">
    <property type="entry name" value="Cytochrome P450"/>
    <property type="match status" value="1"/>
</dbReference>
<keyword evidence="11" id="KW-0472">Membrane</keyword>
<dbReference type="Gene3D" id="1.10.630.10">
    <property type="entry name" value="Cytochrome P450"/>
    <property type="match status" value="1"/>
</dbReference>
<feature type="binding site" description="axial binding residue" evidence="9">
    <location>
        <position position="435"/>
    </location>
    <ligand>
        <name>heme</name>
        <dbReference type="ChEBI" id="CHEBI:30413"/>
    </ligand>
    <ligandPart>
        <name>Fe</name>
        <dbReference type="ChEBI" id="CHEBI:18248"/>
    </ligandPart>
</feature>
<evidence type="ECO:0000313" key="12">
    <source>
        <dbReference type="EMBL" id="KAF9530260.1"/>
    </source>
</evidence>
<feature type="transmembrane region" description="Helical" evidence="11">
    <location>
        <begin position="12"/>
        <end position="31"/>
    </location>
</feature>
<dbReference type="GO" id="GO:0005506">
    <property type="term" value="F:iron ion binding"/>
    <property type="evidence" value="ECO:0007669"/>
    <property type="project" value="InterPro"/>
</dbReference>
<dbReference type="CDD" id="cd11065">
    <property type="entry name" value="CYP64-like"/>
    <property type="match status" value="1"/>
</dbReference>
<dbReference type="OrthoDB" id="2789670at2759"/>
<evidence type="ECO:0000256" key="6">
    <source>
        <dbReference type="ARBA" id="ARBA00023002"/>
    </source>
</evidence>
<accession>A0A9P6EJY6</accession>
<evidence type="ECO:0000256" key="10">
    <source>
        <dbReference type="RuleBase" id="RU000461"/>
    </source>
</evidence>
<dbReference type="PANTHER" id="PTHR46300">
    <property type="entry name" value="P450, PUTATIVE (EUROFUNG)-RELATED-RELATED"/>
    <property type="match status" value="1"/>
</dbReference>
<comment type="caution">
    <text evidence="12">The sequence shown here is derived from an EMBL/GenBank/DDBJ whole genome shotgun (WGS) entry which is preliminary data.</text>
</comment>
<evidence type="ECO:0000256" key="5">
    <source>
        <dbReference type="ARBA" id="ARBA00022723"/>
    </source>
</evidence>
<comment type="similarity">
    <text evidence="3 10">Belongs to the cytochrome P450 family.</text>
</comment>
<dbReference type="GO" id="GO:0020037">
    <property type="term" value="F:heme binding"/>
    <property type="evidence" value="ECO:0007669"/>
    <property type="project" value="InterPro"/>
</dbReference>
<evidence type="ECO:0000256" key="9">
    <source>
        <dbReference type="PIRSR" id="PIRSR602401-1"/>
    </source>
</evidence>
<reference evidence="12" key="1">
    <citation type="submission" date="2020-11" db="EMBL/GenBank/DDBJ databases">
        <authorList>
            <consortium name="DOE Joint Genome Institute"/>
            <person name="Ahrendt S."/>
            <person name="Riley R."/>
            <person name="Andreopoulos W."/>
            <person name="Labutti K."/>
            <person name="Pangilinan J."/>
            <person name="Ruiz-Duenas F.J."/>
            <person name="Barrasa J.M."/>
            <person name="Sanchez-Garcia M."/>
            <person name="Camarero S."/>
            <person name="Miyauchi S."/>
            <person name="Serrano A."/>
            <person name="Linde D."/>
            <person name="Babiker R."/>
            <person name="Drula E."/>
            <person name="Ayuso-Fernandez I."/>
            <person name="Pacheco R."/>
            <person name="Padilla G."/>
            <person name="Ferreira P."/>
            <person name="Barriuso J."/>
            <person name="Kellner H."/>
            <person name="Castanera R."/>
            <person name="Alfaro M."/>
            <person name="Ramirez L."/>
            <person name="Pisabarro A.G."/>
            <person name="Kuo A."/>
            <person name="Tritt A."/>
            <person name="Lipzen A."/>
            <person name="He G."/>
            <person name="Yan M."/>
            <person name="Ng V."/>
            <person name="Cullen D."/>
            <person name="Martin F."/>
            <person name="Rosso M.-N."/>
            <person name="Henrissat B."/>
            <person name="Hibbett D."/>
            <person name="Martinez A.T."/>
            <person name="Grigoriev I.V."/>
        </authorList>
    </citation>
    <scope>NUCLEOTIDE SEQUENCE</scope>
    <source>
        <strain evidence="12">CBS 506.95</strain>
    </source>
</reference>
<keyword evidence="7 9" id="KW-0408">Iron</keyword>
<keyword evidence="4 9" id="KW-0349">Heme</keyword>
<dbReference type="InterPro" id="IPR050364">
    <property type="entry name" value="Cytochrome_P450_fung"/>
</dbReference>
<dbReference type="Proteomes" id="UP000807306">
    <property type="component" value="Unassembled WGS sequence"/>
</dbReference>
<comment type="pathway">
    <text evidence="2">Secondary metabolite biosynthesis.</text>
</comment>
<proteinExistence type="inferred from homology"/>
<dbReference type="PRINTS" id="PR00463">
    <property type="entry name" value="EP450I"/>
</dbReference>
<protein>
    <submittedName>
        <fullName evidence="12">Cytochrome P450</fullName>
    </submittedName>
</protein>
<dbReference type="PANTHER" id="PTHR46300:SF7">
    <property type="entry name" value="P450, PUTATIVE (EUROFUNG)-RELATED"/>
    <property type="match status" value="1"/>
</dbReference>
<dbReference type="EMBL" id="MU157841">
    <property type="protein sequence ID" value="KAF9530260.1"/>
    <property type="molecule type" value="Genomic_DNA"/>
</dbReference>
<dbReference type="Pfam" id="PF00067">
    <property type="entry name" value="p450"/>
    <property type="match status" value="1"/>
</dbReference>
<sequence length="495" mass="55368">MDFDHLFPHLTAASPWLFGVVALVAAFLLFIQKRNNLPPGPKRLPLLGNAHQLPTKTPWTTFGQWAKTYGNLIHVDLFGQPIIIINSRKIASELLDKRSAVYSDRPVIPIAEITELGNSLAFLHYNNAWRKQRKMLAQELTVSGVDQFQTLMEREWRVQVKNILKNPGSIFSETKWRAGVISMRALYGYCVHNPKDPMLAVPLEGIREFSRLSTPGMSLALRYLPRWTPGVTFFKDAANYHRLHVASVKTPYDWCRKNTKSGTALMPNLCCNIMEKSSTLDEAEHNQIYNALASALGGALESNASSALTFYINMILHPNVQRKGQAEIDAVVGSSRLPNISDQPNLPYVRAILAETLRIMPPIPLCIPHALNEDDIYEGYFLPKGAWVLPNIWHMLRDPDIYPDPAIFNPDRYNGDDDAMEQVKSPVFGFGRRGCPGRLFGENSLFALLATTLATCEILPGIDEDGNEVPPSGEYTTGTIRYVDRGDGFLSSQMG</sequence>
<dbReference type="InterPro" id="IPR017972">
    <property type="entry name" value="Cyt_P450_CS"/>
</dbReference>
<evidence type="ECO:0000256" key="1">
    <source>
        <dbReference type="ARBA" id="ARBA00001971"/>
    </source>
</evidence>
<dbReference type="InterPro" id="IPR001128">
    <property type="entry name" value="Cyt_P450"/>
</dbReference>
<dbReference type="InterPro" id="IPR002401">
    <property type="entry name" value="Cyt_P450_E_grp-I"/>
</dbReference>
<dbReference type="AlphaFoldDB" id="A0A9P6EJY6"/>
<keyword evidence="5 9" id="KW-0479">Metal-binding</keyword>
<keyword evidence="13" id="KW-1185">Reference proteome</keyword>
<keyword evidence="8 10" id="KW-0503">Monooxygenase</keyword>
<dbReference type="PROSITE" id="PS00086">
    <property type="entry name" value="CYTOCHROME_P450"/>
    <property type="match status" value="1"/>
</dbReference>
<comment type="cofactor">
    <cofactor evidence="1 9">
        <name>heme</name>
        <dbReference type="ChEBI" id="CHEBI:30413"/>
    </cofactor>
</comment>
<evidence type="ECO:0000256" key="7">
    <source>
        <dbReference type="ARBA" id="ARBA00023004"/>
    </source>
</evidence>
<dbReference type="InterPro" id="IPR036396">
    <property type="entry name" value="Cyt_P450_sf"/>
</dbReference>
<dbReference type="PRINTS" id="PR00385">
    <property type="entry name" value="P450"/>
</dbReference>
<keyword evidence="6 10" id="KW-0560">Oxidoreductase</keyword>
<evidence type="ECO:0000256" key="3">
    <source>
        <dbReference type="ARBA" id="ARBA00010617"/>
    </source>
</evidence>
<organism evidence="12 13">
    <name type="scientific">Crepidotus variabilis</name>
    <dbReference type="NCBI Taxonomy" id="179855"/>
    <lineage>
        <taxon>Eukaryota</taxon>
        <taxon>Fungi</taxon>
        <taxon>Dikarya</taxon>
        <taxon>Basidiomycota</taxon>
        <taxon>Agaricomycotina</taxon>
        <taxon>Agaricomycetes</taxon>
        <taxon>Agaricomycetidae</taxon>
        <taxon>Agaricales</taxon>
        <taxon>Agaricineae</taxon>
        <taxon>Crepidotaceae</taxon>
        <taxon>Crepidotus</taxon>
    </lineage>
</organism>
<evidence type="ECO:0000256" key="8">
    <source>
        <dbReference type="ARBA" id="ARBA00023033"/>
    </source>
</evidence>
<name>A0A9P6EJY6_9AGAR</name>